<keyword evidence="1" id="KW-0732">Signal</keyword>
<comment type="caution">
    <text evidence="2">The sequence shown here is derived from an EMBL/GenBank/DDBJ whole genome shotgun (WGS) entry which is preliminary data.</text>
</comment>
<evidence type="ECO:0008006" key="4">
    <source>
        <dbReference type="Google" id="ProtNLM"/>
    </source>
</evidence>
<evidence type="ECO:0000313" key="3">
    <source>
        <dbReference type="Proteomes" id="UP000316905"/>
    </source>
</evidence>
<name>A0A562QLR9_9PSED</name>
<dbReference type="EMBL" id="VLKY01000002">
    <property type="protein sequence ID" value="TWI57697.1"/>
    <property type="molecule type" value="Genomic_DNA"/>
</dbReference>
<feature type="signal peptide" evidence="1">
    <location>
        <begin position="1"/>
        <end position="23"/>
    </location>
</feature>
<reference evidence="2 3" key="1">
    <citation type="journal article" date="2015" name="Stand. Genomic Sci.">
        <title>Genomic Encyclopedia of Bacterial and Archaeal Type Strains, Phase III: the genomes of soil and plant-associated and newly described type strains.</title>
        <authorList>
            <person name="Whitman W.B."/>
            <person name="Woyke T."/>
            <person name="Klenk H.P."/>
            <person name="Zhou Y."/>
            <person name="Lilburn T.G."/>
            <person name="Beck B.J."/>
            <person name="De Vos P."/>
            <person name="Vandamme P."/>
            <person name="Eisen J.A."/>
            <person name="Garrity G."/>
            <person name="Hugenholtz P."/>
            <person name="Kyrpides N.C."/>
        </authorList>
    </citation>
    <scope>NUCLEOTIDE SEQUENCE [LARGE SCALE GENOMIC DNA]</scope>
    <source>
        <strain evidence="2 3">CGMCC 1.6858</strain>
    </source>
</reference>
<evidence type="ECO:0000313" key="2">
    <source>
        <dbReference type="EMBL" id="TWI57697.1"/>
    </source>
</evidence>
<protein>
    <recommendedName>
        <fullName evidence="4">Glutamine synthetase</fullName>
    </recommendedName>
</protein>
<evidence type="ECO:0000256" key="1">
    <source>
        <dbReference type="SAM" id="SignalP"/>
    </source>
</evidence>
<dbReference type="Proteomes" id="UP000316905">
    <property type="component" value="Unassembled WGS sequence"/>
</dbReference>
<keyword evidence="3" id="KW-1185">Reference proteome</keyword>
<organism evidence="2 3">
    <name type="scientific">Pseudomonas duriflava</name>
    <dbReference type="NCBI Taxonomy" id="459528"/>
    <lineage>
        <taxon>Bacteria</taxon>
        <taxon>Pseudomonadati</taxon>
        <taxon>Pseudomonadota</taxon>
        <taxon>Gammaproteobacteria</taxon>
        <taxon>Pseudomonadales</taxon>
        <taxon>Pseudomonadaceae</taxon>
        <taxon>Pseudomonas</taxon>
    </lineage>
</organism>
<dbReference type="AlphaFoldDB" id="A0A562QLR9"/>
<accession>A0A562QLR9</accession>
<proteinExistence type="predicted"/>
<gene>
    <name evidence="2" type="ORF">IQ22_00914</name>
</gene>
<feature type="chain" id="PRO_5021904988" description="Glutamine synthetase" evidence="1">
    <location>
        <begin position="24"/>
        <end position="129"/>
    </location>
</feature>
<sequence length="129" mass="14513">MKHRLLIKAVAFGLLDCSLGVKAAEETIDCRTLGQTVSCEDHYGNRYYIATVDNFIFMRDYDAISHRTWSQTQTRNRPVSFFIGYASNGEVWAGFTRSLGWTSLSRVSSWSTGQQKGRCGKTIGCTQAR</sequence>